<comment type="similarity">
    <text evidence="1">Belongs to the short-chain dehydrogenases/reductases (SDR) family.</text>
</comment>
<keyword evidence="2" id="KW-0560">Oxidoreductase</keyword>
<dbReference type="InterPro" id="IPR036291">
    <property type="entry name" value="NAD(P)-bd_dom_sf"/>
</dbReference>
<protein>
    <recommendedName>
        <fullName evidence="4">Short-chain dehydrogenase</fullName>
    </recommendedName>
</protein>
<dbReference type="GO" id="GO:0006633">
    <property type="term" value="P:fatty acid biosynthetic process"/>
    <property type="evidence" value="ECO:0007669"/>
    <property type="project" value="TreeGrafter"/>
</dbReference>
<proteinExistence type="inferred from homology"/>
<sequence length="251" mass="27090">MNEFDMTGKTVIVTGASYGLGVSWASALADYGADIVATARNEDKLQETKALIEGKGRQCLTVGCDVREYDQVEALMKAAWDEFGTVDVLINNAGIADPRGFRSEHSDIDLYNDIVATDLNGLWYCCRASAQHFLRQGHGNIINISSIFGIGGFEGRSPGYFAAKGGVTRLTEFLAVEWGDRNLRVNAIAPTVFDSEMTHDAIAQSGIMEMLEGRTPMRRIGSPDDLVGPIVFLASDASKYVNGVILPLDGG</sequence>
<dbReference type="SUPFAM" id="SSF51735">
    <property type="entry name" value="NAD(P)-binding Rossmann-fold domains"/>
    <property type="match status" value="1"/>
</dbReference>
<dbReference type="Gene3D" id="3.40.50.720">
    <property type="entry name" value="NAD(P)-binding Rossmann-like Domain"/>
    <property type="match status" value="1"/>
</dbReference>
<evidence type="ECO:0008006" key="4">
    <source>
        <dbReference type="Google" id="ProtNLM"/>
    </source>
</evidence>
<gene>
    <name evidence="3" type="ORF">METZ01_LOCUS331339</name>
</gene>
<dbReference type="PANTHER" id="PTHR42760">
    <property type="entry name" value="SHORT-CHAIN DEHYDROGENASES/REDUCTASES FAMILY MEMBER"/>
    <property type="match status" value="1"/>
</dbReference>
<feature type="non-terminal residue" evidence="3">
    <location>
        <position position="251"/>
    </location>
</feature>
<dbReference type="PRINTS" id="PR00080">
    <property type="entry name" value="SDRFAMILY"/>
</dbReference>
<dbReference type="FunFam" id="3.40.50.720:FF:000084">
    <property type="entry name" value="Short-chain dehydrogenase reductase"/>
    <property type="match status" value="1"/>
</dbReference>
<reference evidence="3" key="1">
    <citation type="submission" date="2018-05" db="EMBL/GenBank/DDBJ databases">
        <authorList>
            <person name="Lanie J.A."/>
            <person name="Ng W.-L."/>
            <person name="Kazmierczak K.M."/>
            <person name="Andrzejewski T.M."/>
            <person name="Davidsen T.M."/>
            <person name="Wayne K.J."/>
            <person name="Tettelin H."/>
            <person name="Glass J.I."/>
            <person name="Rusch D."/>
            <person name="Podicherti R."/>
            <person name="Tsui H.-C.T."/>
            <person name="Winkler M.E."/>
        </authorList>
    </citation>
    <scope>NUCLEOTIDE SEQUENCE</scope>
</reference>
<dbReference type="EMBL" id="UINC01110761">
    <property type="protein sequence ID" value="SVC78485.1"/>
    <property type="molecule type" value="Genomic_DNA"/>
</dbReference>
<dbReference type="AlphaFoldDB" id="A0A382Q0M5"/>
<dbReference type="Pfam" id="PF13561">
    <property type="entry name" value="adh_short_C2"/>
    <property type="match status" value="1"/>
</dbReference>
<organism evidence="3">
    <name type="scientific">marine metagenome</name>
    <dbReference type="NCBI Taxonomy" id="408172"/>
    <lineage>
        <taxon>unclassified sequences</taxon>
        <taxon>metagenomes</taxon>
        <taxon>ecological metagenomes</taxon>
    </lineage>
</organism>
<dbReference type="InterPro" id="IPR002347">
    <property type="entry name" value="SDR_fam"/>
</dbReference>
<evidence type="ECO:0000313" key="3">
    <source>
        <dbReference type="EMBL" id="SVC78485.1"/>
    </source>
</evidence>
<evidence type="ECO:0000256" key="1">
    <source>
        <dbReference type="ARBA" id="ARBA00006484"/>
    </source>
</evidence>
<evidence type="ECO:0000256" key="2">
    <source>
        <dbReference type="ARBA" id="ARBA00023002"/>
    </source>
</evidence>
<accession>A0A382Q0M5</accession>
<dbReference type="PRINTS" id="PR00081">
    <property type="entry name" value="GDHRDH"/>
</dbReference>
<dbReference type="GO" id="GO:0048038">
    <property type="term" value="F:quinone binding"/>
    <property type="evidence" value="ECO:0007669"/>
    <property type="project" value="TreeGrafter"/>
</dbReference>
<dbReference type="GO" id="GO:0016616">
    <property type="term" value="F:oxidoreductase activity, acting on the CH-OH group of donors, NAD or NADP as acceptor"/>
    <property type="evidence" value="ECO:0007669"/>
    <property type="project" value="TreeGrafter"/>
</dbReference>
<dbReference type="PANTHER" id="PTHR42760:SF133">
    <property type="entry name" value="3-OXOACYL-[ACYL-CARRIER-PROTEIN] REDUCTASE"/>
    <property type="match status" value="1"/>
</dbReference>
<name>A0A382Q0M5_9ZZZZ</name>